<evidence type="ECO:0000256" key="2">
    <source>
        <dbReference type="ARBA" id="ARBA00022517"/>
    </source>
</evidence>
<accession>A0A653D5M7</accession>
<gene>
    <name evidence="7" type="ORF">CALMAC_LOCUS14642</name>
</gene>
<protein>
    <recommendedName>
        <fullName evidence="6">16S/18S rRNA aminocarboxypropyltransferase Tsr3 C-terminal domain-containing protein</fullName>
    </recommendedName>
</protein>
<dbReference type="OrthoDB" id="10262062at2759"/>
<organism evidence="7 8">
    <name type="scientific">Callosobruchus maculatus</name>
    <name type="common">Southern cowpea weevil</name>
    <name type="synonym">Pulse bruchid</name>
    <dbReference type="NCBI Taxonomy" id="64391"/>
    <lineage>
        <taxon>Eukaryota</taxon>
        <taxon>Metazoa</taxon>
        <taxon>Ecdysozoa</taxon>
        <taxon>Arthropoda</taxon>
        <taxon>Hexapoda</taxon>
        <taxon>Insecta</taxon>
        <taxon>Pterygota</taxon>
        <taxon>Neoptera</taxon>
        <taxon>Endopterygota</taxon>
        <taxon>Coleoptera</taxon>
        <taxon>Polyphaga</taxon>
        <taxon>Cucujiformia</taxon>
        <taxon>Chrysomeloidea</taxon>
        <taxon>Chrysomelidae</taxon>
        <taxon>Bruchinae</taxon>
        <taxon>Bruchini</taxon>
        <taxon>Callosobruchus</taxon>
    </lineage>
</organism>
<sequence>MFYDKLSDGTYEEFGNETVLISHGRLLPFLVATNPINYGKPCQLSCVEAVAATMYIVGFKEAARFYLNKFSWGHSFLELNGELLDKYASCKDGKEVIEVQTLYIKEEQEKLAHNKNVDMLPPSSSSDDDS</sequence>
<keyword evidence="5" id="KW-0949">S-adenosyl-L-methionine</keyword>
<evidence type="ECO:0000256" key="4">
    <source>
        <dbReference type="ARBA" id="ARBA00022679"/>
    </source>
</evidence>
<dbReference type="GO" id="GO:0030490">
    <property type="term" value="P:maturation of SSU-rRNA"/>
    <property type="evidence" value="ECO:0007669"/>
    <property type="project" value="TreeGrafter"/>
</dbReference>
<keyword evidence="8" id="KW-1185">Reference proteome</keyword>
<dbReference type="InterPro" id="IPR007177">
    <property type="entry name" value="Tsr3_C"/>
</dbReference>
<proteinExistence type="predicted"/>
<keyword evidence="1" id="KW-0963">Cytoplasm</keyword>
<dbReference type="PANTHER" id="PTHR20426">
    <property type="entry name" value="RIBOSOME BIOGENESIS PROTEIN TSR3 HOMOLOG"/>
    <property type="match status" value="1"/>
</dbReference>
<feature type="domain" description="16S/18S rRNA aminocarboxypropyltransferase Tsr3 C-terminal" evidence="6">
    <location>
        <begin position="18"/>
        <end position="103"/>
    </location>
</feature>
<evidence type="ECO:0000256" key="5">
    <source>
        <dbReference type="ARBA" id="ARBA00022691"/>
    </source>
</evidence>
<keyword evidence="3" id="KW-0698">rRNA processing</keyword>
<dbReference type="AlphaFoldDB" id="A0A653D5M7"/>
<reference evidence="7 8" key="1">
    <citation type="submission" date="2019-01" db="EMBL/GenBank/DDBJ databases">
        <authorList>
            <person name="Sayadi A."/>
        </authorList>
    </citation>
    <scope>NUCLEOTIDE SEQUENCE [LARGE SCALE GENOMIC DNA]</scope>
</reference>
<dbReference type="GO" id="GO:0106388">
    <property type="term" value="F:rRNA small subunit aminocarboxypropyltransferase activity"/>
    <property type="evidence" value="ECO:0007669"/>
    <property type="project" value="InterPro"/>
</dbReference>
<keyword evidence="2" id="KW-0690">Ribosome biogenesis</keyword>
<evidence type="ECO:0000256" key="3">
    <source>
        <dbReference type="ARBA" id="ARBA00022552"/>
    </source>
</evidence>
<keyword evidence="4" id="KW-0808">Transferase</keyword>
<dbReference type="Pfam" id="PF04034">
    <property type="entry name" value="Ribo_biogen_C"/>
    <property type="match status" value="1"/>
</dbReference>
<evidence type="ECO:0000313" key="7">
    <source>
        <dbReference type="EMBL" id="VEN55468.1"/>
    </source>
</evidence>
<name>A0A653D5M7_CALMS</name>
<evidence type="ECO:0000256" key="1">
    <source>
        <dbReference type="ARBA" id="ARBA00022490"/>
    </source>
</evidence>
<dbReference type="EMBL" id="CAACVG010010299">
    <property type="protein sequence ID" value="VEN55468.1"/>
    <property type="molecule type" value="Genomic_DNA"/>
</dbReference>
<dbReference type="PANTHER" id="PTHR20426:SF0">
    <property type="entry name" value="18S RRNA AMINOCARBOXYPROPYLTRANSFERASE"/>
    <property type="match status" value="1"/>
</dbReference>
<evidence type="ECO:0000259" key="6">
    <source>
        <dbReference type="Pfam" id="PF04034"/>
    </source>
</evidence>
<dbReference type="Proteomes" id="UP000410492">
    <property type="component" value="Unassembled WGS sequence"/>
</dbReference>
<evidence type="ECO:0000313" key="8">
    <source>
        <dbReference type="Proteomes" id="UP000410492"/>
    </source>
</evidence>
<dbReference type="InterPro" id="IPR022968">
    <property type="entry name" value="Tsr3-like"/>
</dbReference>